<proteinExistence type="inferred from homology"/>
<dbReference type="Proteomes" id="UP000548326">
    <property type="component" value="Unassembled WGS sequence"/>
</dbReference>
<dbReference type="PANTHER" id="PTHR35861">
    <property type="match status" value="1"/>
</dbReference>
<reference evidence="3 4" key="1">
    <citation type="submission" date="2020-08" db="EMBL/GenBank/DDBJ databases">
        <title>Genomic Encyclopedia of Type Strains, Phase IV (KMG-V): Genome sequencing to study the core and pangenomes of soil and plant-associated prokaryotes.</title>
        <authorList>
            <person name="Whitman W."/>
        </authorList>
    </citation>
    <scope>NUCLEOTIDE SEQUENCE [LARGE SCALE GENOMIC DNA]</scope>
    <source>
        <strain evidence="3 4">MP601</strain>
    </source>
</reference>
<evidence type="ECO:0000259" key="2">
    <source>
        <dbReference type="Pfam" id="PF17482"/>
    </source>
</evidence>
<evidence type="ECO:0000313" key="4">
    <source>
        <dbReference type="Proteomes" id="UP000548326"/>
    </source>
</evidence>
<comment type="similarity">
    <text evidence="1">Belongs to the myoviridae tail sheath protein family.</text>
</comment>
<dbReference type="Pfam" id="PF17482">
    <property type="entry name" value="Phage_sheath_1C"/>
    <property type="match status" value="1"/>
</dbReference>
<accession>A0A841JBJ5</accession>
<name>A0A841JBJ5_9SPHI</name>
<dbReference type="AlphaFoldDB" id="A0A841JBJ5"/>
<dbReference type="PANTHER" id="PTHR35861:SF1">
    <property type="entry name" value="PHAGE TAIL SHEATH PROTEIN"/>
    <property type="match status" value="1"/>
</dbReference>
<dbReference type="InterPro" id="IPR020287">
    <property type="entry name" value="Tail_sheath_C"/>
</dbReference>
<dbReference type="RefSeq" id="WP_183587000.1">
    <property type="nucleotide sequence ID" value="NZ_JACHCA010000004.1"/>
</dbReference>
<comment type="caution">
    <text evidence="3">The sequence shown here is derived from an EMBL/GenBank/DDBJ whole genome shotgun (WGS) entry which is preliminary data.</text>
</comment>
<organism evidence="3 4">
    <name type="scientific">Mucilaginibacter lappiensis</name>
    <dbReference type="NCBI Taxonomy" id="354630"/>
    <lineage>
        <taxon>Bacteria</taxon>
        <taxon>Pseudomonadati</taxon>
        <taxon>Bacteroidota</taxon>
        <taxon>Sphingobacteriia</taxon>
        <taxon>Sphingobacteriales</taxon>
        <taxon>Sphingobacteriaceae</taxon>
        <taxon>Mucilaginibacter</taxon>
    </lineage>
</organism>
<evidence type="ECO:0000256" key="1">
    <source>
        <dbReference type="ARBA" id="ARBA00008005"/>
    </source>
</evidence>
<sequence length="670" mass="72870">MSQINESTIKTPGVYVNEIPSFPPSIAQVATAVPIFIGYSQVATRNGKSVVNQAIRISSLVQYVQYFGADFPNLTANVALNADNSVDTVSISPRYQLYNAVRMFYSNGGVNCYILSVGTYKNDGSVLITDFIDAGKIRAFEVLRKEDEPTLIVIPDAILFGANDFNNLATTSLKACANLQDRFTILDILNGDQERSYDNADVITVFRNGIGSANLNYGAAYYPWLRSSLSYSFSYRNIQVQKPAGTNVPTKDIVTNNVFVTQIDRAVTDLNTHINTFVNTPGFGAPFNVAPYTGAITDAYGLIPSTSDKPEMTLRLSYIKDMILGFVALNSTLTDSDPSHIYGGRTTKDIHSSYIRAGADATDISPMDQLIRELLLLDESFPGGAVGAAIAANFTPAFPNAAGVVADPTIYGTPAPADAATAVKYIRSRVNNLYSGVVNSVMAFINEVNLRLQNLEIQLNDSSSIYSNITVAIANQGIVVPPSGALAGIYASVDGTRGVWKAPANVSVNTIVEPLVNIDDNTQEDLNIDTDSGKSVNAVRAFTGKGILVWGARTLDGNSNDFRYISVRRFYIMVEESVKKAAMQFVFEPNDGNTWVRVRAMIENYLTNLWRQGALAGPKPEQAFYVKVGLGQTMTFDDILNGKMIIEIGMAPVRPAEFIILRFSQIQQQA</sequence>
<dbReference type="EMBL" id="JACHCA010000004">
    <property type="protein sequence ID" value="MBB6127722.1"/>
    <property type="molecule type" value="Genomic_DNA"/>
</dbReference>
<dbReference type="InterPro" id="IPR052042">
    <property type="entry name" value="Tail_sheath_structural"/>
</dbReference>
<evidence type="ECO:0000313" key="3">
    <source>
        <dbReference type="EMBL" id="MBB6127722.1"/>
    </source>
</evidence>
<gene>
    <name evidence="3" type="ORF">HDF22_001830</name>
</gene>
<dbReference type="Gene3D" id="3.40.50.11780">
    <property type="match status" value="2"/>
</dbReference>
<protein>
    <recommendedName>
        <fullName evidence="2">Tail sheath protein C-terminal domain-containing protein</fullName>
    </recommendedName>
</protein>
<feature type="domain" description="Tail sheath protein C-terminal" evidence="2">
    <location>
        <begin position="559"/>
        <end position="664"/>
    </location>
</feature>